<feature type="domain" description="Helicase ATP-binding" evidence="10">
    <location>
        <begin position="293"/>
        <end position="468"/>
    </location>
</feature>
<dbReference type="SMART" id="SM00490">
    <property type="entry name" value="HELICc"/>
    <property type="match status" value="1"/>
</dbReference>
<dbReference type="Pfam" id="PF00270">
    <property type="entry name" value="DEAD"/>
    <property type="match status" value="1"/>
</dbReference>
<dbReference type="PROSITE" id="PS00039">
    <property type="entry name" value="DEAD_ATP_HELICASE"/>
    <property type="match status" value="1"/>
</dbReference>
<feature type="short sequence motif" description="Q motif" evidence="7">
    <location>
        <begin position="262"/>
        <end position="290"/>
    </location>
</feature>
<feature type="domain" description="Helicase C-terminal" evidence="11">
    <location>
        <begin position="453"/>
        <end position="606"/>
    </location>
</feature>
<dbReference type="PROSITE" id="PS51192">
    <property type="entry name" value="HELICASE_ATP_BIND_1"/>
    <property type="match status" value="1"/>
</dbReference>
<feature type="region of interest" description="Disordered" evidence="8">
    <location>
        <begin position="622"/>
        <end position="686"/>
    </location>
</feature>
<evidence type="ECO:0000256" key="4">
    <source>
        <dbReference type="ARBA" id="ARBA00022806"/>
    </source>
</evidence>
<organism evidence="13 14">
    <name type="scientific">Megalurothrips usitatus</name>
    <name type="common">bean blossom thrips</name>
    <dbReference type="NCBI Taxonomy" id="439358"/>
    <lineage>
        <taxon>Eukaryota</taxon>
        <taxon>Metazoa</taxon>
        <taxon>Ecdysozoa</taxon>
        <taxon>Arthropoda</taxon>
        <taxon>Hexapoda</taxon>
        <taxon>Insecta</taxon>
        <taxon>Pterygota</taxon>
        <taxon>Neoptera</taxon>
        <taxon>Paraneoptera</taxon>
        <taxon>Thysanoptera</taxon>
        <taxon>Terebrantia</taxon>
        <taxon>Thripoidea</taxon>
        <taxon>Thripidae</taxon>
        <taxon>Megalurothrips</taxon>
    </lineage>
</organism>
<evidence type="ECO:0000256" key="3">
    <source>
        <dbReference type="ARBA" id="ARBA00022801"/>
    </source>
</evidence>
<dbReference type="EMBL" id="JAPTSV010000006">
    <property type="protein sequence ID" value="KAJ1527119.1"/>
    <property type="molecule type" value="Genomic_DNA"/>
</dbReference>
<dbReference type="GO" id="GO:0003724">
    <property type="term" value="F:RNA helicase activity"/>
    <property type="evidence" value="ECO:0007669"/>
    <property type="project" value="UniProtKB-EC"/>
</dbReference>
<keyword evidence="4" id="KW-0347">Helicase</keyword>
<dbReference type="InterPro" id="IPR014001">
    <property type="entry name" value="Helicase_ATP-bd"/>
</dbReference>
<dbReference type="GO" id="GO:0003676">
    <property type="term" value="F:nucleic acid binding"/>
    <property type="evidence" value="ECO:0007669"/>
    <property type="project" value="InterPro"/>
</dbReference>
<dbReference type="EC" id="3.6.4.13" evidence="1"/>
<keyword evidence="14" id="KW-1185">Reference proteome</keyword>
<evidence type="ECO:0000256" key="8">
    <source>
        <dbReference type="SAM" id="MobiDB-lite"/>
    </source>
</evidence>
<evidence type="ECO:0000256" key="1">
    <source>
        <dbReference type="ARBA" id="ARBA00012552"/>
    </source>
</evidence>
<dbReference type="Proteomes" id="UP001075354">
    <property type="component" value="Chromosome 6"/>
</dbReference>
<dbReference type="InterPro" id="IPR011545">
    <property type="entry name" value="DEAD/DEAH_box_helicase_dom"/>
</dbReference>
<evidence type="ECO:0000313" key="13">
    <source>
        <dbReference type="EMBL" id="KAJ1527119.1"/>
    </source>
</evidence>
<keyword evidence="5" id="KW-0067">ATP-binding</keyword>
<feature type="compositionally biased region" description="Basic and acidic residues" evidence="8">
    <location>
        <begin position="746"/>
        <end position="755"/>
    </location>
</feature>
<gene>
    <name evidence="13" type="ORF">ONE63_008653</name>
</gene>
<reference evidence="13" key="1">
    <citation type="submission" date="2022-12" db="EMBL/GenBank/DDBJ databases">
        <title>Chromosome-level genome assembly of the bean flower thrips Megalurothrips usitatus.</title>
        <authorList>
            <person name="Ma L."/>
            <person name="Liu Q."/>
            <person name="Li H."/>
            <person name="Cai W."/>
        </authorList>
    </citation>
    <scope>NUCLEOTIDE SEQUENCE</scope>
    <source>
        <strain evidence="13">Cailab_2022a</strain>
    </source>
</reference>
<dbReference type="FunFam" id="3.40.50.300:FF:000079">
    <property type="entry name" value="probable ATP-dependent RNA helicase DDX17"/>
    <property type="match status" value="1"/>
</dbReference>
<dbReference type="InterPro" id="IPR000629">
    <property type="entry name" value="RNA-helicase_DEAD-box_CS"/>
</dbReference>
<accession>A0AAV7XPB1</accession>
<feature type="compositionally biased region" description="Low complexity" evidence="8">
    <location>
        <begin position="788"/>
        <end position="803"/>
    </location>
</feature>
<comment type="catalytic activity">
    <reaction evidence="6">
        <text>ATP + H2O = ADP + phosphate + H(+)</text>
        <dbReference type="Rhea" id="RHEA:13065"/>
        <dbReference type="ChEBI" id="CHEBI:15377"/>
        <dbReference type="ChEBI" id="CHEBI:15378"/>
        <dbReference type="ChEBI" id="CHEBI:30616"/>
        <dbReference type="ChEBI" id="CHEBI:43474"/>
        <dbReference type="ChEBI" id="CHEBI:456216"/>
        <dbReference type="EC" id="3.6.4.13"/>
    </reaction>
</comment>
<evidence type="ECO:0000256" key="9">
    <source>
        <dbReference type="SAM" id="SignalP"/>
    </source>
</evidence>
<dbReference type="GO" id="GO:0016787">
    <property type="term" value="F:hydrolase activity"/>
    <property type="evidence" value="ECO:0007669"/>
    <property type="project" value="UniProtKB-KW"/>
</dbReference>
<evidence type="ECO:0000256" key="5">
    <source>
        <dbReference type="ARBA" id="ARBA00022840"/>
    </source>
</evidence>
<keyword evidence="3" id="KW-0378">Hydrolase</keyword>
<feature type="signal peptide" evidence="9">
    <location>
        <begin position="1"/>
        <end position="21"/>
    </location>
</feature>
<dbReference type="GO" id="GO:0005524">
    <property type="term" value="F:ATP binding"/>
    <property type="evidence" value="ECO:0007669"/>
    <property type="project" value="UniProtKB-KW"/>
</dbReference>
<evidence type="ECO:0000259" key="12">
    <source>
        <dbReference type="PROSITE" id="PS51195"/>
    </source>
</evidence>
<dbReference type="AlphaFoldDB" id="A0AAV7XPB1"/>
<feature type="chain" id="PRO_5043563644" description="RNA helicase" evidence="9">
    <location>
        <begin position="22"/>
        <end position="817"/>
    </location>
</feature>
<dbReference type="PROSITE" id="PS51194">
    <property type="entry name" value="HELICASE_CTER"/>
    <property type="match status" value="1"/>
</dbReference>
<feature type="compositionally biased region" description="Low complexity" evidence="8">
    <location>
        <begin position="660"/>
        <end position="670"/>
    </location>
</feature>
<dbReference type="Gene3D" id="3.40.50.300">
    <property type="entry name" value="P-loop containing nucleotide triphosphate hydrolases"/>
    <property type="match status" value="2"/>
</dbReference>
<comment type="caution">
    <text evidence="13">The sequence shown here is derived from an EMBL/GenBank/DDBJ whole genome shotgun (WGS) entry which is preliminary data.</text>
</comment>
<dbReference type="PANTHER" id="PTHR47958">
    <property type="entry name" value="ATP-DEPENDENT RNA HELICASE DBP3"/>
    <property type="match status" value="1"/>
</dbReference>
<dbReference type="SUPFAM" id="SSF52540">
    <property type="entry name" value="P-loop containing nucleoside triphosphate hydrolases"/>
    <property type="match status" value="2"/>
</dbReference>
<evidence type="ECO:0000259" key="11">
    <source>
        <dbReference type="PROSITE" id="PS51194"/>
    </source>
</evidence>
<feature type="domain" description="DEAD-box RNA helicase Q" evidence="12">
    <location>
        <begin position="262"/>
        <end position="290"/>
    </location>
</feature>
<keyword evidence="9" id="KW-0732">Signal</keyword>
<feature type="compositionally biased region" description="Basic residues" evidence="8">
    <location>
        <begin position="807"/>
        <end position="817"/>
    </location>
</feature>
<dbReference type="Pfam" id="PF00271">
    <property type="entry name" value="Helicase_C"/>
    <property type="match status" value="1"/>
</dbReference>
<evidence type="ECO:0000256" key="2">
    <source>
        <dbReference type="ARBA" id="ARBA00022741"/>
    </source>
</evidence>
<evidence type="ECO:0000256" key="6">
    <source>
        <dbReference type="ARBA" id="ARBA00047984"/>
    </source>
</evidence>
<dbReference type="SMART" id="SM00487">
    <property type="entry name" value="DEXDc"/>
    <property type="match status" value="1"/>
</dbReference>
<dbReference type="CDD" id="cd17952">
    <property type="entry name" value="DEADc_DDX42"/>
    <property type="match status" value="1"/>
</dbReference>
<feature type="compositionally biased region" description="Gly residues" evidence="8">
    <location>
        <begin position="671"/>
        <end position="681"/>
    </location>
</feature>
<evidence type="ECO:0000256" key="7">
    <source>
        <dbReference type="PROSITE-ProRule" id="PRU00552"/>
    </source>
</evidence>
<feature type="region of interest" description="Disordered" evidence="8">
    <location>
        <begin position="711"/>
        <end position="817"/>
    </location>
</feature>
<dbReference type="CDD" id="cd18787">
    <property type="entry name" value="SF2_C_DEAD"/>
    <property type="match status" value="1"/>
</dbReference>
<dbReference type="InterPro" id="IPR027417">
    <property type="entry name" value="P-loop_NTPase"/>
</dbReference>
<proteinExistence type="predicted"/>
<evidence type="ECO:0000313" key="14">
    <source>
        <dbReference type="Proteomes" id="UP001075354"/>
    </source>
</evidence>
<keyword evidence="2" id="KW-0547">Nucleotide-binding</keyword>
<evidence type="ECO:0000259" key="10">
    <source>
        <dbReference type="PROSITE" id="PS51192"/>
    </source>
</evidence>
<protein>
    <recommendedName>
        <fullName evidence="1">RNA helicase</fullName>
        <ecNumber evidence="1">3.6.4.13</ecNumber>
    </recommendedName>
</protein>
<feature type="region of interest" description="Disordered" evidence="8">
    <location>
        <begin position="135"/>
        <end position="157"/>
    </location>
</feature>
<dbReference type="PROSITE" id="PS51195">
    <property type="entry name" value="Q_MOTIF"/>
    <property type="match status" value="1"/>
</dbReference>
<dbReference type="GO" id="GO:0010468">
    <property type="term" value="P:regulation of gene expression"/>
    <property type="evidence" value="ECO:0007669"/>
    <property type="project" value="UniProtKB-ARBA"/>
</dbReference>
<sequence length="817" mass="89014">MILPCCCLVLIIMSYNKGGDGKPRGFGFGGFQMSKREQRAAAIPPPPSSNVSKHGYSTMSAITQNAMVASGWGAPKKRAKTEDEYFEEDDESAAPQLAYIPAPGSPSYKGNTKDSDSEDDPLDAFMAGIEQQVTREKKKAEVAKEKPPEEKSKGVRTDIDCEDDEESYYRYMEENPLAGVQNEDEDDEVEYDEDGNPIVTVKKKIIDPLPPIDHSLISYVPFEKNFYNVHEEISSLTPTQVAELRQKLGLKVTGVLPPHPVSSFAHFGFDDALVKTIRKLEYTQPTPIQAQSVPAALGGRDIIGIAKTGSGKTAAFIWPMLVHIMDQRELKPGDGPIGLILAPTRELSQQIYNEAKRFGKVYGLQVCCCYGGGSKWEQSKALESGAEIVVATPGRMIDLVKMKATNLERVSFLVLDEADRMFDMGFEPQVRSICNHVRPDRQTLLFSATFKKRVEKLARDILTDPVRIVQGDVGEANEDVTQANAEELANNLRLKEYEVLLLHGDMDQIERNKVITNFKKQECNIMVATDVAARGLDIPHIRTVVNYDIARDIDTHTHRIGRTGRAGEKGSAYTLVTDKDKEFAGHLVRNLEGANQEVPDSLLDLAMQSAWFRKSRFKGGKGKKMNVGGQGLGFRERPGLGSGDGGSQMKAIGPAPSAYGSLASSSQPGPSGAGAPRGRGPGSDRLGAMRDAFRAQYMSQFTASEDTTWEKTNQKSDYGVVKANSGRSSDDYRSDGGSGGRSGGRRGSEGRRDSEDCGTTLSSGTYIAGGPPRNNSGYPAPSGFVAASSSSSSSSSYDNSSSSRAEQRKRKSRWDNS</sequence>
<dbReference type="InterPro" id="IPR001650">
    <property type="entry name" value="Helicase_C-like"/>
</dbReference>
<dbReference type="InterPro" id="IPR014014">
    <property type="entry name" value="RNA_helicase_DEAD_Q_motif"/>
</dbReference>
<feature type="region of interest" description="Disordered" evidence="8">
    <location>
        <begin position="85"/>
        <end position="121"/>
    </location>
</feature>
<name>A0AAV7XPB1_9NEOP</name>